<accession>A0A7J8AMH3</accession>
<feature type="region of interest" description="Disordered" evidence="1">
    <location>
        <begin position="1"/>
        <end position="29"/>
    </location>
</feature>
<proteinExistence type="predicted"/>
<organism evidence="2 3">
    <name type="scientific">Myotis myotis</name>
    <name type="common">Greater mouse-eared bat</name>
    <name type="synonym">Vespertilio myotis</name>
    <dbReference type="NCBI Taxonomy" id="51298"/>
    <lineage>
        <taxon>Eukaryota</taxon>
        <taxon>Metazoa</taxon>
        <taxon>Chordata</taxon>
        <taxon>Craniata</taxon>
        <taxon>Vertebrata</taxon>
        <taxon>Euteleostomi</taxon>
        <taxon>Mammalia</taxon>
        <taxon>Eutheria</taxon>
        <taxon>Laurasiatheria</taxon>
        <taxon>Chiroptera</taxon>
        <taxon>Yangochiroptera</taxon>
        <taxon>Vespertilionidae</taxon>
        <taxon>Myotis</taxon>
    </lineage>
</organism>
<evidence type="ECO:0000256" key="1">
    <source>
        <dbReference type="SAM" id="MobiDB-lite"/>
    </source>
</evidence>
<gene>
    <name evidence="2" type="ORF">mMyoMyo1_008222</name>
</gene>
<keyword evidence="3" id="KW-1185">Reference proteome</keyword>
<reference evidence="2 3" key="1">
    <citation type="journal article" date="2020" name="Nature">
        <title>Six reference-quality genomes reveal evolution of bat adaptations.</title>
        <authorList>
            <person name="Jebb D."/>
            <person name="Huang Z."/>
            <person name="Pippel M."/>
            <person name="Hughes G.M."/>
            <person name="Lavrichenko K."/>
            <person name="Devanna P."/>
            <person name="Winkler S."/>
            <person name="Jermiin L.S."/>
            <person name="Skirmuntt E.C."/>
            <person name="Katzourakis A."/>
            <person name="Burkitt-Gray L."/>
            <person name="Ray D.A."/>
            <person name="Sullivan K.A.M."/>
            <person name="Roscito J.G."/>
            <person name="Kirilenko B.M."/>
            <person name="Davalos L.M."/>
            <person name="Corthals A.P."/>
            <person name="Power M.L."/>
            <person name="Jones G."/>
            <person name="Ransome R.D."/>
            <person name="Dechmann D.K.N."/>
            <person name="Locatelli A.G."/>
            <person name="Puechmaille S.J."/>
            <person name="Fedrigo O."/>
            <person name="Jarvis E.D."/>
            <person name="Hiller M."/>
            <person name="Vernes S.C."/>
            <person name="Myers E.W."/>
            <person name="Teeling E.C."/>
        </authorList>
    </citation>
    <scope>NUCLEOTIDE SEQUENCE [LARGE SCALE GENOMIC DNA]</scope>
    <source>
        <strain evidence="2">MMyoMyo1</strain>
        <tissue evidence="2">Flight muscle</tissue>
    </source>
</reference>
<dbReference type="EMBL" id="JABWUV010000001">
    <property type="protein sequence ID" value="KAF6387787.1"/>
    <property type="molecule type" value="Genomic_DNA"/>
</dbReference>
<name>A0A7J8AMH3_MYOMY</name>
<protein>
    <submittedName>
        <fullName evidence="2">Uncharacterized protein</fullName>
    </submittedName>
</protein>
<evidence type="ECO:0000313" key="3">
    <source>
        <dbReference type="Proteomes" id="UP000527355"/>
    </source>
</evidence>
<evidence type="ECO:0000313" key="2">
    <source>
        <dbReference type="EMBL" id="KAF6387787.1"/>
    </source>
</evidence>
<dbReference type="AlphaFoldDB" id="A0A7J8AMH3"/>
<comment type="caution">
    <text evidence="2">The sequence shown here is derived from an EMBL/GenBank/DDBJ whole genome shotgun (WGS) entry which is preliminary data.</text>
</comment>
<dbReference type="Proteomes" id="UP000527355">
    <property type="component" value="Unassembled WGS sequence"/>
</dbReference>
<sequence>MVPHRLRTRSLPCPHTRHSAWQSSPSERMDGRCLRTGLNSGSRDQTTSIGPMSWARVLLGRRSKTRSHTGTGHSTCCWAPGRGQAVCLCPAWVRPPGSAIRRGQGRVASQGRYSPSCMNGQHSFSLHFYFGEENVLCLRLGFREFPEAGFLEVAQFC</sequence>